<dbReference type="SUPFAM" id="SSF55031">
    <property type="entry name" value="Bacterial exopeptidase dimerisation domain"/>
    <property type="match status" value="1"/>
</dbReference>
<dbReference type="RefSeq" id="WP_274232507.1">
    <property type="nucleotide sequence ID" value="NZ_BAABHQ010000012.1"/>
</dbReference>
<dbReference type="Gene3D" id="3.40.630.10">
    <property type="entry name" value="Zn peptidases"/>
    <property type="match status" value="1"/>
</dbReference>
<dbReference type="Pfam" id="PF07687">
    <property type="entry name" value="M20_dimer"/>
    <property type="match status" value="1"/>
</dbReference>
<keyword evidence="1" id="KW-0479">Metal-binding</keyword>
<dbReference type="InterPro" id="IPR011650">
    <property type="entry name" value="Peptidase_M20_dimer"/>
</dbReference>
<evidence type="ECO:0000313" key="5">
    <source>
        <dbReference type="Proteomes" id="UP001500457"/>
    </source>
</evidence>
<protein>
    <submittedName>
        <fullName evidence="4">M20 family metallopeptidase</fullName>
    </submittedName>
</protein>
<dbReference type="Gene3D" id="3.30.70.360">
    <property type="match status" value="1"/>
</dbReference>
<dbReference type="PANTHER" id="PTHR43808">
    <property type="entry name" value="ACETYLORNITHINE DEACETYLASE"/>
    <property type="match status" value="1"/>
</dbReference>
<dbReference type="InterPro" id="IPR036264">
    <property type="entry name" value="Bact_exopeptidase_dim_dom"/>
</dbReference>
<dbReference type="EMBL" id="BAABHQ010000012">
    <property type="protein sequence ID" value="GAA4885028.1"/>
    <property type="molecule type" value="Genomic_DNA"/>
</dbReference>
<dbReference type="Pfam" id="PF01546">
    <property type="entry name" value="Peptidase_M20"/>
    <property type="match status" value="1"/>
</dbReference>
<organism evidence="4 5">
    <name type="scientific">Actinomycetospora straminea</name>
    <dbReference type="NCBI Taxonomy" id="663607"/>
    <lineage>
        <taxon>Bacteria</taxon>
        <taxon>Bacillati</taxon>
        <taxon>Actinomycetota</taxon>
        <taxon>Actinomycetes</taxon>
        <taxon>Pseudonocardiales</taxon>
        <taxon>Pseudonocardiaceae</taxon>
        <taxon>Actinomycetospora</taxon>
    </lineage>
</organism>
<dbReference type="Proteomes" id="UP001500457">
    <property type="component" value="Unassembled WGS sequence"/>
</dbReference>
<accession>A0ABP9EQL9</accession>
<keyword evidence="5" id="KW-1185">Reference proteome</keyword>
<evidence type="ECO:0000256" key="1">
    <source>
        <dbReference type="ARBA" id="ARBA00022723"/>
    </source>
</evidence>
<dbReference type="PIRSF" id="PIRSF037238">
    <property type="entry name" value="Carboxypeptidase_G2"/>
    <property type="match status" value="1"/>
</dbReference>
<sequence>MATEAEPAAGRTSAVRDWASGCLDEIVDDLAVLVDTETPSTDPVLLAAGAAVLTGWVLETWTGSTATTLGAGPGAVLQVDAPGSRDGTVVLLGHLDTVFEAGTVAARPFTVTDGVARGPGVFDMKAGLVVGVYAVAALDALGVARPSVRLLVNADEEVGSLGSRSSLVDAAAGAEAVLVLEPGAVAGTVKTARKGVGLWTVTATGVGAHAGLDPEAGASAVHALAALTSYLAGLADPAAGTTVNVGVLTGGTRPNVVADHARMEIDVRARTDAEAARVTAALAAWRPADPRVRIEIAGGWNRPPWSTPAPGMVARAEAVLASLGVAVDPREVGGASDGNILAAAGLPVLDGLGASGGGAHAEHEHVVVADLPVRIALLAGLIAPDGS</sequence>
<reference evidence="5" key="1">
    <citation type="journal article" date="2019" name="Int. J. Syst. Evol. Microbiol.">
        <title>The Global Catalogue of Microorganisms (GCM) 10K type strain sequencing project: providing services to taxonomists for standard genome sequencing and annotation.</title>
        <authorList>
            <consortium name="The Broad Institute Genomics Platform"/>
            <consortium name="The Broad Institute Genome Sequencing Center for Infectious Disease"/>
            <person name="Wu L."/>
            <person name="Ma J."/>
        </authorList>
    </citation>
    <scope>NUCLEOTIDE SEQUENCE [LARGE SCALE GENOMIC DNA]</scope>
    <source>
        <strain evidence="5">JCM 17983</strain>
    </source>
</reference>
<name>A0ABP9EQL9_9PSEU</name>
<dbReference type="InterPro" id="IPR017150">
    <property type="entry name" value="Pept_M20_glutamate_carboxypep"/>
</dbReference>
<proteinExistence type="predicted"/>
<dbReference type="InterPro" id="IPR050072">
    <property type="entry name" value="Peptidase_M20A"/>
</dbReference>
<comment type="caution">
    <text evidence="4">The sequence shown here is derived from an EMBL/GenBank/DDBJ whole genome shotgun (WGS) entry which is preliminary data.</text>
</comment>
<evidence type="ECO:0000313" key="4">
    <source>
        <dbReference type="EMBL" id="GAA4885028.1"/>
    </source>
</evidence>
<dbReference type="PANTHER" id="PTHR43808:SF9">
    <property type="entry name" value="BLL0789 PROTEIN"/>
    <property type="match status" value="1"/>
</dbReference>
<gene>
    <name evidence="4" type="ORF">GCM10023203_41630</name>
</gene>
<keyword evidence="2" id="KW-0378">Hydrolase</keyword>
<feature type="domain" description="Peptidase M20 dimerisation" evidence="3">
    <location>
        <begin position="191"/>
        <end position="285"/>
    </location>
</feature>
<dbReference type="InterPro" id="IPR002933">
    <property type="entry name" value="Peptidase_M20"/>
</dbReference>
<evidence type="ECO:0000259" key="3">
    <source>
        <dbReference type="Pfam" id="PF07687"/>
    </source>
</evidence>
<dbReference type="SUPFAM" id="SSF53187">
    <property type="entry name" value="Zn-dependent exopeptidases"/>
    <property type="match status" value="1"/>
</dbReference>
<evidence type="ECO:0000256" key="2">
    <source>
        <dbReference type="ARBA" id="ARBA00022801"/>
    </source>
</evidence>